<gene>
    <name evidence="3" type="ORF">SAMN05421666_3365</name>
</gene>
<feature type="domain" description="Galactofuranosyltransferase GlfT2 N-terminal" evidence="2">
    <location>
        <begin position="40"/>
        <end position="151"/>
    </location>
</feature>
<evidence type="ECO:0000313" key="4">
    <source>
        <dbReference type="Proteomes" id="UP000186019"/>
    </source>
</evidence>
<organism evidence="3 4">
    <name type="scientific">Roseovarius nanhaiticus</name>
    <dbReference type="NCBI Taxonomy" id="573024"/>
    <lineage>
        <taxon>Bacteria</taxon>
        <taxon>Pseudomonadati</taxon>
        <taxon>Pseudomonadota</taxon>
        <taxon>Alphaproteobacteria</taxon>
        <taxon>Rhodobacterales</taxon>
        <taxon>Roseobacteraceae</taxon>
        <taxon>Roseovarius</taxon>
    </lineage>
</organism>
<dbReference type="InterPro" id="IPR029044">
    <property type="entry name" value="Nucleotide-diphossugar_trans"/>
</dbReference>
<dbReference type="GO" id="GO:0016740">
    <property type="term" value="F:transferase activity"/>
    <property type="evidence" value="ECO:0007669"/>
    <property type="project" value="UniProtKB-KW"/>
</dbReference>
<reference evidence="3 4" key="1">
    <citation type="submission" date="2017-01" db="EMBL/GenBank/DDBJ databases">
        <authorList>
            <person name="Mah S.A."/>
            <person name="Swanson W.J."/>
            <person name="Moy G.W."/>
            <person name="Vacquier V.D."/>
        </authorList>
    </citation>
    <scope>NUCLEOTIDE SEQUENCE [LARGE SCALE GENOMIC DNA]</scope>
    <source>
        <strain evidence="3 4">DSM 29590</strain>
    </source>
</reference>
<dbReference type="RefSeq" id="WP_076535467.1">
    <property type="nucleotide sequence ID" value="NZ_FOAC01000004.1"/>
</dbReference>
<accession>A0A1N7HLH7</accession>
<dbReference type="OrthoDB" id="5148555at2"/>
<protein>
    <submittedName>
        <fullName evidence="3">Glycosyltransferase, GT2 family</fullName>
    </submittedName>
</protein>
<proteinExistence type="predicted"/>
<evidence type="ECO:0000259" key="1">
    <source>
        <dbReference type="Pfam" id="PF00535"/>
    </source>
</evidence>
<feature type="domain" description="Glycosyltransferase 2-like" evidence="1">
    <location>
        <begin position="164"/>
        <end position="264"/>
    </location>
</feature>
<dbReference type="AlphaFoldDB" id="A0A1N7HLH7"/>
<dbReference type="Proteomes" id="UP000186019">
    <property type="component" value="Unassembled WGS sequence"/>
</dbReference>
<dbReference type="Pfam" id="PF17994">
    <property type="entry name" value="Glft2_N"/>
    <property type="match status" value="1"/>
</dbReference>
<dbReference type="Pfam" id="PF00535">
    <property type="entry name" value="Glycos_transf_2"/>
    <property type="match status" value="1"/>
</dbReference>
<dbReference type="InterPro" id="IPR040492">
    <property type="entry name" value="GlfT2_N"/>
</dbReference>
<keyword evidence="4" id="KW-1185">Reference proteome</keyword>
<evidence type="ECO:0000313" key="3">
    <source>
        <dbReference type="EMBL" id="SIS25745.1"/>
    </source>
</evidence>
<dbReference type="Gene3D" id="3.90.550.60">
    <property type="match status" value="1"/>
</dbReference>
<dbReference type="EMBL" id="FTNV01000004">
    <property type="protein sequence ID" value="SIS25745.1"/>
    <property type="molecule type" value="Genomic_DNA"/>
</dbReference>
<sequence>MSEGIDCVTAPLQSLIWPDPELCTERDLYMRLDGGAALSMNAREIRFAPGGGADFNTYANLFNSGKWAKYCDLDQLSLHLEGGGAFELVVFYAHPDHSYIRLINEVITLEAGTTQLFDVTPSAGFENRGALYFQLRALSDGVLRRADWHTDRAPRRTPNLMLSITTFKREEAVRRTVARFERFMSETPLRAHLHLAVVDNGKSAKIVSSPNVTLIPNENLGGAGGFARGLIEAQNRGATHCLFMDDDAANHPGAIERTWMFLAHATDDRLAISGALANAQHRWQMWENGAVFDRLCHPQFQGRDLRCAEDVLDMEFASTGEKPDNFYGGWWFFAFPLAHVDHMPFPFFVRGDDVSFSLMNDFQIVNLPGVISFQDEDFSSKESPQTLYLDLRGHLAHHLVAPGLDIGRTGVLRILGWFFIRSFLSCHYETLAALNLSVRDAISGPEFFAKNADMAGRRAEIKANMQNEVWHDLTTDPPAEKRRFDPRRRRDRALMKLTLNGHLLPFFGRIGNHVTLPSALRGHRRPLWGAARITYVSPDRSRAYTVRHDKRRAWREMTRALWAIFVMWRDYPQIKARWRQGYDTLTQGPFWTEILQIDKTQSAGDPTLVKEAPDMRRSA</sequence>
<name>A0A1N7HLH7_9RHOB</name>
<keyword evidence="3" id="KW-0808">Transferase</keyword>
<dbReference type="InterPro" id="IPR001173">
    <property type="entry name" value="Glyco_trans_2-like"/>
</dbReference>
<evidence type="ECO:0000259" key="2">
    <source>
        <dbReference type="Pfam" id="PF17994"/>
    </source>
</evidence>
<dbReference type="SUPFAM" id="SSF53448">
    <property type="entry name" value="Nucleotide-diphospho-sugar transferases"/>
    <property type="match status" value="1"/>
</dbReference>
<dbReference type="STRING" id="573024.SAMN05216208_3341"/>